<comment type="caution">
    <text evidence="2">The sequence shown here is derived from an EMBL/GenBank/DDBJ whole genome shotgun (WGS) entry which is preliminary data.</text>
</comment>
<dbReference type="EMBL" id="JAIPUX010000439">
    <property type="protein sequence ID" value="KAH0629518.1"/>
    <property type="molecule type" value="Genomic_DNA"/>
</dbReference>
<evidence type="ECO:0000256" key="1">
    <source>
        <dbReference type="SAM" id="MobiDB-lite"/>
    </source>
</evidence>
<proteinExistence type="predicted"/>
<gene>
    <name evidence="2" type="ORF">JD844_011623</name>
</gene>
<evidence type="ECO:0000313" key="2">
    <source>
        <dbReference type="EMBL" id="KAH0629518.1"/>
    </source>
</evidence>
<sequence length="97" mass="10694">MCEKLHNDNINVHIHAIMLGRSYPDSAFNDLQTFSCHSILADLHKQRQPKASHPFPQKPSEQQEKGASVASEMFKGVGKGSPSRSSPNRGSPIKQAK</sequence>
<dbReference type="Proteomes" id="UP000826234">
    <property type="component" value="Unassembled WGS sequence"/>
</dbReference>
<name>A0ABQ7TIS1_PHRPL</name>
<organism evidence="2 3">
    <name type="scientific">Phrynosoma platyrhinos</name>
    <name type="common">Desert horned lizard</name>
    <dbReference type="NCBI Taxonomy" id="52577"/>
    <lineage>
        <taxon>Eukaryota</taxon>
        <taxon>Metazoa</taxon>
        <taxon>Chordata</taxon>
        <taxon>Craniata</taxon>
        <taxon>Vertebrata</taxon>
        <taxon>Euteleostomi</taxon>
        <taxon>Lepidosauria</taxon>
        <taxon>Squamata</taxon>
        <taxon>Bifurcata</taxon>
        <taxon>Unidentata</taxon>
        <taxon>Episquamata</taxon>
        <taxon>Toxicofera</taxon>
        <taxon>Iguania</taxon>
        <taxon>Phrynosomatidae</taxon>
        <taxon>Phrynosomatinae</taxon>
        <taxon>Phrynosoma</taxon>
    </lineage>
</organism>
<feature type="region of interest" description="Disordered" evidence="1">
    <location>
        <begin position="45"/>
        <end position="97"/>
    </location>
</feature>
<feature type="compositionally biased region" description="Low complexity" evidence="1">
    <location>
        <begin position="80"/>
        <end position="97"/>
    </location>
</feature>
<protein>
    <submittedName>
        <fullName evidence="2">Uncharacterized protein</fullName>
    </submittedName>
</protein>
<evidence type="ECO:0000313" key="3">
    <source>
        <dbReference type="Proteomes" id="UP000826234"/>
    </source>
</evidence>
<reference evidence="2 3" key="1">
    <citation type="journal article" date="2022" name="Gigascience">
        <title>A chromosome-level genome assembly and annotation of the desert horned lizard, Phrynosoma platyrhinos, provides insight into chromosomal rearrangements among reptiles.</title>
        <authorList>
            <person name="Koochekian N."/>
            <person name="Ascanio A."/>
            <person name="Farleigh K."/>
            <person name="Card D.C."/>
            <person name="Schield D.R."/>
            <person name="Castoe T.A."/>
            <person name="Jezkova T."/>
        </authorList>
    </citation>
    <scope>NUCLEOTIDE SEQUENCE [LARGE SCALE GENOMIC DNA]</scope>
    <source>
        <strain evidence="2">NK-2021</strain>
    </source>
</reference>
<accession>A0ABQ7TIS1</accession>
<keyword evidence="3" id="KW-1185">Reference proteome</keyword>